<dbReference type="Gene3D" id="1.10.3730.10">
    <property type="entry name" value="ProC C-terminal domain-like"/>
    <property type="match status" value="1"/>
</dbReference>
<keyword evidence="4" id="KW-0641">Proline biosynthesis</keyword>
<keyword evidence="4" id="KW-0028">Amino-acid biosynthesis</keyword>
<organism evidence="7 8">
    <name type="scientific">Alteriqipengyuania halimionae</name>
    <dbReference type="NCBI Taxonomy" id="1926630"/>
    <lineage>
        <taxon>Bacteria</taxon>
        <taxon>Pseudomonadati</taxon>
        <taxon>Pseudomonadota</taxon>
        <taxon>Alphaproteobacteria</taxon>
        <taxon>Sphingomonadales</taxon>
        <taxon>Erythrobacteraceae</taxon>
        <taxon>Alteriqipengyuania</taxon>
    </lineage>
</organism>
<dbReference type="Gene3D" id="3.40.50.720">
    <property type="entry name" value="NAD(P)-binding Rossmann-like Domain"/>
    <property type="match status" value="1"/>
</dbReference>
<comment type="similarity">
    <text evidence="1 4">Belongs to the pyrroline-5-carboxylate reductase family.</text>
</comment>
<sequence length="266" mass="28280">MFERILVCGYGNMASAMVDGWLKSGIPPHHFTIYNPRPKTVPTGTRLVTDLPPTPFDAVVLGFKPHMLAEMATKIAPATNGATVVSILGGIDLDTLRRAFPTAGKVIRLMPNLSCALGKSPIALAGRNLSDRQRQAIEELARPLGPIAWVDEDRYDLVTALTGSGPAFLYRFIDAIAGAAHDLGLEREDADRLALAMVDGAADLAAASRHDPGALALRVASPGGMTQKGIDVLDDGNALRALLRETLTAARDRGVELAAEARKISR</sequence>
<feature type="domain" description="Pyrroline-5-carboxylate reductase catalytic N-terminal" evidence="5">
    <location>
        <begin position="5"/>
        <end position="88"/>
    </location>
</feature>
<comment type="subcellular location">
    <subcellularLocation>
        <location evidence="4">Cytoplasm</location>
    </subcellularLocation>
</comment>
<evidence type="ECO:0000259" key="5">
    <source>
        <dbReference type="Pfam" id="PF03807"/>
    </source>
</evidence>
<evidence type="ECO:0000256" key="1">
    <source>
        <dbReference type="ARBA" id="ARBA00005525"/>
    </source>
</evidence>
<dbReference type="HAMAP" id="MF_01925">
    <property type="entry name" value="P5C_reductase"/>
    <property type="match status" value="1"/>
</dbReference>
<evidence type="ECO:0000256" key="3">
    <source>
        <dbReference type="ARBA" id="ARBA00023002"/>
    </source>
</evidence>
<dbReference type="InterPro" id="IPR008927">
    <property type="entry name" value="6-PGluconate_DH-like_C_sf"/>
</dbReference>
<comment type="caution">
    <text evidence="7">The sequence shown here is derived from an EMBL/GenBank/DDBJ whole genome shotgun (WGS) entry which is preliminary data.</text>
</comment>
<evidence type="ECO:0000256" key="2">
    <source>
        <dbReference type="ARBA" id="ARBA00022857"/>
    </source>
</evidence>
<gene>
    <name evidence="4" type="primary">proC</name>
    <name evidence="7" type="ORF">GRI68_07980</name>
</gene>
<comment type="function">
    <text evidence="4">Catalyzes the reduction of 1-pyrroline-5-carboxylate (PCA) to L-proline.</text>
</comment>
<dbReference type="InterPro" id="IPR000304">
    <property type="entry name" value="Pyrroline-COOH_reductase"/>
</dbReference>
<dbReference type="SUPFAM" id="SSF48179">
    <property type="entry name" value="6-phosphogluconate dehydrogenase C-terminal domain-like"/>
    <property type="match status" value="1"/>
</dbReference>
<dbReference type="EC" id="1.5.1.2" evidence="4"/>
<dbReference type="GO" id="GO:0055129">
    <property type="term" value="P:L-proline biosynthetic process"/>
    <property type="evidence" value="ECO:0007669"/>
    <property type="project" value="UniProtKB-UniRule"/>
</dbReference>
<evidence type="ECO:0000256" key="4">
    <source>
        <dbReference type="HAMAP-Rule" id="MF_01925"/>
    </source>
</evidence>
<feature type="domain" description="Pyrroline-5-carboxylate reductase dimerisation" evidence="6">
    <location>
        <begin position="152"/>
        <end position="257"/>
    </location>
</feature>
<dbReference type="RefSeq" id="WP_160616756.1">
    <property type="nucleotide sequence ID" value="NZ_WTYR01000001.1"/>
</dbReference>
<accession>A0A6I4U325</accession>
<dbReference type="Pfam" id="PF14748">
    <property type="entry name" value="P5CR_dimer"/>
    <property type="match status" value="1"/>
</dbReference>
<dbReference type="PANTHER" id="PTHR11645">
    <property type="entry name" value="PYRROLINE-5-CARBOXYLATE REDUCTASE"/>
    <property type="match status" value="1"/>
</dbReference>
<evidence type="ECO:0000313" key="7">
    <source>
        <dbReference type="EMBL" id="MXP10116.1"/>
    </source>
</evidence>
<dbReference type="PANTHER" id="PTHR11645:SF0">
    <property type="entry name" value="PYRROLINE-5-CARBOXYLATE REDUCTASE 3"/>
    <property type="match status" value="1"/>
</dbReference>
<dbReference type="InterPro" id="IPR029036">
    <property type="entry name" value="P5CR_dimer"/>
</dbReference>
<dbReference type="GO" id="GO:0005737">
    <property type="term" value="C:cytoplasm"/>
    <property type="evidence" value="ECO:0007669"/>
    <property type="project" value="UniProtKB-SubCell"/>
</dbReference>
<dbReference type="AlphaFoldDB" id="A0A6I4U325"/>
<dbReference type="OrthoDB" id="9805754at2"/>
<protein>
    <recommendedName>
        <fullName evidence="4">Pyrroline-5-carboxylate reductase</fullName>
        <shortName evidence="4">P5C reductase</shortName>
        <shortName evidence="4">P5CR</shortName>
        <ecNumber evidence="4">1.5.1.2</ecNumber>
    </recommendedName>
    <alternativeName>
        <fullName evidence="4">PCA reductase</fullName>
    </alternativeName>
</protein>
<evidence type="ECO:0000259" key="6">
    <source>
        <dbReference type="Pfam" id="PF14748"/>
    </source>
</evidence>
<dbReference type="GO" id="GO:0004735">
    <property type="term" value="F:pyrroline-5-carboxylate reductase activity"/>
    <property type="evidence" value="ECO:0007669"/>
    <property type="project" value="UniProtKB-UniRule"/>
</dbReference>
<proteinExistence type="inferred from homology"/>
<dbReference type="Pfam" id="PF03807">
    <property type="entry name" value="F420_oxidored"/>
    <property type="match status" value="1"/>
</dbReference>
<dbReference type="PROSITE" id="PS00521">
    <property type="entry name" value="P5CR"/>
    <property type="match status" value="1"/>
</dbReference>
<comment type="catalytic activity">
    <reaction evidence="4">
        <text>L-proline + NADP(+) = (S)-1-pyrroline-5-carboxylate + NADPH + 2 H(+)</text>
        <dbReference type="Rhea" id="RHEA:14109"/>
        <dbReference type="ChEBI" id="CHEBI:15378"/>
        <dbReference type="ChEBI" id="CHEBI:17388"/>
        <dbReference type="ChEBI" id="CHEBI:57783"/>
        <dbReference type="ChEBI" id="CHEBI:58349"/>
        <dbReference type="ChEBI" id="CHEBI:60039"/>
        <dbReference type="EC" id="1.5.1.2"/>
    </reaction>
</comment>
<dbReference type="SUPFAM" id="SSF51735">
    <property type="entry name" value="NAD(P)-binding Rossmann-fold domains"/>
    <property type="match status" value="1"/>
</dbReference>
<reference evidence="7 8" key="1">
    <citation type="submission" date="2019-12" db="EMBL/GenBank/DDBJ databases">
        <title>Genomic-based taxomic classification of the family Erythrobacteraceae.</title>
        <authorList>
            <person name="Xu L."/>
        </authorList>
    </citation>
    <scope>NUCLEOTIDE SEQUENCE [LARGE SCALE GENOMIC DNA]</scope>
    <source>
        <strain evidence="7 8">LMG 29519</strain>
    </source>
</reference>
<dbReference type="InterPro" id="IPR053790">
    <property type="entry name" value="P5CR-like_CS"/>
</dbReference>
<keyword evidence="3 4" id="KW-0560">Oxidoreductase</keyword>
<keyword evidence="8" id="KW-1185">Reference proteome</keyword>
<keyword evidence="2 4" id="KW-0521">NADP</keyword>
<dbReference type="UniPathway" id="UPA00098">
    <property type="reaction ID" value="UER00361"/>
</dbReference>
<dbReference type="InterPro" id="IPR028939">
    <property type="entry name" value="P5C_Rdtase_cat_N"/>
</dbReference>
<dbReference type="EMBL" id="WTYR01000001">
    <property type="protein sequence ID" value="MXP10116.1"/>
    <property type="molecule type" value="Genomic_DNA"/>
</dbReference>
<comment type="pathway">
    <text evidence="4">Amino-acid biosynthesis; L-proline biosynthesis; L-proline from L-glutamate 5-semialdehyde: step 1/1.</text>
</comment>
<comment type="catalytic activity">
    <reaction evidence="4">
        <text>L-proline + NAD(+) = (S)-1-pyrroline-5-carboxylate + NADH + 2 H(+)</text>
        <dbReference type="Rhea" id="RHEA:14105"/>
        <dbReference type="ChEBI" id="CHEBI:15378"/>
        <dbReference type="ChEBI" id="CHEBI:17388"/>
        <dbReference type="ChEBI" id="CHEBI:57540"/>
        <dbReference type="ChEBI" id="CHEBI:57945"/>
        <dbReference type="ChEBI" id="CHEBI:60039"/>
        <dbReference type="EC" id="1.5.1.2"/>
    </reaction>
</comment>
<evidence type="ECO:0000313" key="8">
    <source>
        <dbReference type="Proteomes" id="UP000429229"/>
    </source>
</evidence>
<keyword evidence="4" id="KW-0963">Cytoplasm</keyword>
<dbReference type="InterPro" id="IPR036291">
    <property type="entry name" value="NAD(P)-bd_dom_sf"/>
</dbReference>
<dbReference type="PIRSF" id="PIRSF000193">
    <property type="entry name" value="Pyrrol-5-carb_rd"/>
    <property type="match status" value="1"/>
</dbReference>
<dbReference type="Proteomes" id="UP000429229">
    <property type="component" value="Unassembled WGS sequence"/>
</dbReference>
<name>A0A6I4U325_9SPHN</name>